<comment type="function">
    <text evidence="1">TRAP proteins are part of a complex whose function is to bind calcium to the ER membrane and thereby regulate the retention of ER resident proteins.</text>
</comment>
<evidence type="ECO:0000256" key="15">
    <source>
        <dbReference type="SAM" id="SignalP"/>
    </source>
</evidence>
<evidence type="ECO:0000256" key="3">
    <source>
        <dbReference type="ARBA" id="ARBA00009294"/>
    </source>
</evidence>
<dbReference type="InterPro" id="IPR008855">
    <property type="entry name" value="TRAP-delta"/>
</dbReference>
<dbReference type="PANTHER" id="PTHR12731:SF1">
    <property type="entry name" value="TRANSLOCON-ASSOCIATED PROTEIN SUBUNIT DELTA"/>
    <property type="match status" value="1"/>
</dbReference>
<keyword evidence="6" id="KW-1017">Isopeptide bond</keyword>
<name>T2MFQ9_HYDVU</name>
<sequence length="170" mass="19058">MQLLLSILVIFSASFVKSESCTTPSVVVHTYTSRSIALSTEVDYIADFSVKCKEGINRLNLYAELEPGHIVPVAYNDANNQYQVSWSKPHKTAVVGTTSVRVFNDEGLSAYRKAQRNNEGTDKVEPLLKVEVYHPGVSREGLFVQTEFLAVVVALLVWWMGNSWRSQIME</sequence>
<evidence type="ECO:0000256" key="4">
    <source>
        <dbReference type="ARBA" id="ARBA00011819"/>
    </source>
</evidence>
<keyword evidence="13" id="KW-1015">Disulfide bond</keyword>
<evidence type="ECO:0000256" key="14">
    <source>
        <dbReference type="ARBA" id="ARBA00031791"/>
    </source>
</evidence>
<evidence type="ECO:0000256" key="6">
    <source>
        <dbReference type="ARBA" id="ARBA00022499"/>
    </source>
</evidence>
<keyword evidence="8 15" id="KW-0732">Signal</keyword>
<gene>
    <name evidence="16" type="primary">SSR4</name>
</gene>
<comment type="subunit">
    <text evidence="4">Heterotetramer of TRAP-alpha, TRAP-beta, TRAP-delta and TRAP-gamma.</text>
</comment>
<dbReference type="AlphaFoldDB" id="T2MFQ9"/>
<reference evidence="16" key="1">
    <citation type="journal article" date="2013" name="Genome Biol. Evol.">
        <title>Punctuated emergences of genetic and phenotypic innovations in eumetazoan, bilaterian, euteleostome, and hominidae ancestors.</title>
        <authorList>
            <person name="Wenger Y."/>
            <person name="Galliot B."/>
        </authorList>
    </citation>
    <scope>NUCLEOTIDE SEQUENCE</scope>
    <source>
        <tissue evidence="16">Whole animals</tissue>
    </source>
</reference>
<comment type="similarity">
    <text evidence="3">Belongs to the TRAP-delta family.</text>
</comment>
<dbReference type="PANTHER" id="PTHR12731">
    <property type="entry name" value="TRANSLOCON-ASSOCIATED PROTEIN, DELTA SUBUNIT"/>
    <property type="match status" value="1"/>
</dbReference>
<dbReference type="EMBL" id="HAAD01004560">
    <property type="protein sequence ID" value="CDG70792.1"/>
    <property type="molecule type" value="mRNA"/>
</dbReference>
<evidence type="ECO:0000256" key="2">
    <source>
        <dbReference type="ARBA" id="ARBA00004115"/>
    </source>
</evidence>
<protein>
    <recommendedName>
        <fullName evidence="5">Translocon-associated protein subunit delta</fullName>
    </recommendedName>
    <alternativeName>
        <fullName evidence="14">Signal sequence receptor subunit delta</fullName>
    </alternativeName>
</protein>
<keyword evidence="9" id="KW-0256">Endoplasmic reticulum</keyword>
<evidence type="ECO:0000256" key="7">
    <source>
        <dbReference type="ARBA" id="ARBA00022692"/>
    </source>
</evidence>
<keyword evidence="12" id="KW-0472">Membrane</keyword>
<evidence type="ECO:0000256" key="5">
    <source>
        <dbReference type="ARBA" id="ARBA00014387"/>
    </source>
</evidence>
<evidence type="ECO:0000256" key="12">
    <source>
        <dbReference type="ARBA" id="ARBA00023136"/>
    </source>
</evidence>
<organism evidence="16">
    <name type="scientific">Hydra vulgaris</name>
    <name type="common">Hydra</name>
    <name type="synonym">Hydra attenuata</name>
    <dbReference type="NCBI Taxonomy" id="6087"/>
    <lineage>
        <taxon>Eukaryota</taxon>
        <taxon>Metazoa</taxon>
        <taxon>Cnidaria</taxon>
        <taxon>Hydrozoa</taxon>
        <taxon>Hydroidolina</taxon>
        <taxon>Anthoathecata</taxon>
        <taxon>Aplanulata</taxon>
        <taxon>Hydridae</taxon>
        <taxon>Hydra</taxon>
    </lineage>
</organism>
<dbReference type="KEGG" id="hmg:100206203"/>
<keyword evidence="11" id="KW-1133">Transmembrane helix</keyword>
<evidence type="ECO:0000256" key="1">
    <source>
        <dbReference type="ARBA" id="ARBA00002838"/>
    </source>
</evidence>
<dbReference type="GO" id="GO:0005789">
    <property type="term" value="C:endoplasmic reticulum membrane"/>
    <property type="evidence" value="ECO:0007669"/>
    <property type="project" value="UniProtKB-SubCell"/>
</dbReference>
<evidence type="ECO:0000256" key="11">
    <source>
        <dbReference type="ARBA" id="ARBA00022989"/>
    </source>
</evidence>
<evidence type="ECO:0000256" key="8">
    <source>
        <dbReference type="ARBA" id="ARBA00022729"/>
    </source>
</evidence>
<comment type="subcellular location">
    <subcellularLocation>
        <location evidence="2">Endoplasmic reticulum membrane</location>
        <topology evidence="2">Single-pass type I membrane protein</topology>
    </subcellularLocation>
</comment>
<evidence type="ECO:0000256" key="10">
    <source>
        <dbReference type="ARBA" id="ARBA00022843"/>
    </source>
</evidence>
<evidence type="ECO:0000256" key="13">
    <source>
        <dbReference type="ARBA" id="ARBA00023157"/>
    </source>
</evidence>
<dbReference type="OrthoDB" id="10055808at2759"/>
<dbReference type="Pfam" id="PF05404">
    <property type="entry name" value="TRAP-delta"/>
    <property type="match status" value="1"/>
</dbReference>
<keyword evidence="7" id="KW-0812">Transmembrane</keyword>
<feature type="chain" id="PRO_5044738711" description="Translocon-associated protein subunit delta" evidence="15">
    <location>
        <begin position="19"/>
        <end position="170"/>
    </location>
</feature>
<proteinExistence type="evidence at transcript level"/>
<feature type="signal peptide" evidence="15">
    <location>
        <begin position="1"/>
        <end position="18"/>
    </location>
</feature>
<dbReference type="OMA" id="GPWVNSE"/>
<evidence type="ECO:0000313" key="16">
    <source>
        <dbReference type="EMBL" id="CDG70792.1"/>
    </source>
</evidence>
<keyword evidence="10" id="KW-0832">Ubl conjugation</keyword>
<evidence type="ECO:0000256" key="9">
    <source>
        <dbReference type="ARBA" id="ARBA00022824"/>
    </source>
</evidence>
<accession>T2MFQ9</accession>